<dbReference type="Proteomes" id="UP000078542">
    <property type="component" value="Unassembled WGS sequence"/>
</dbReference>
<protein>
    <submittedName>
        <fullName evidence="2">Uncharacterized protein</fullName>
    </submittedName>
</protein>
<name>A0A195CUK4_9HYME</name>
<sequence>MNELRVQGVSSSRLSLQDKSEALNLNTHIGESSSDSTSVVTSSLIIANSNESNDDPPPYTAIPPPYSMITPPNHIGWSYGPFSFNNSYSMTHRTEIPLTPLQTRLTPATCFYPEGINGRYTSYPMPLTPYRFKFDYHRNSLRGETVDSAGNEITEKIDDKKSRRCSAILVAAAVIIFLMALSLIVRFVMEKSWWRR</sequence>
<keyword evidence="1" id="KW-0812">Transmembrane</keyword>
<dbReference type="AlphaFoldDB" id="A0A195CUK4"/>
<proteinExistence type="predicted"/>
<organism evidence="2 3">
    <name type="scientific">Cyphomyrmex costatus</name>
    <dbReference type="NCBI Taxonomy" id="456900"/>
    <lineage>
        <taxon>Eukaryota</taxon>
        <taxon>Metazoa</taxon>
        <taxon>Ecdysozoa</taxon>
        <taxon>Arthropoda</taxon>
        <taxon>Hexapoda</taxon>
        <taxon>Insecta</taxon>
        <taxon>Pterygota</taxon>
        <taxon>Neoptera</taxon>
        <taxon>Endopterygota</taxon>
        <taxon>Hymenoptera</taxon>
        <taxon>Apocrita</taxon>
        <taxon>Aculeata</taxon>
        <taxon>Formicoidea</taxon>
        <taxon>Formicidae</taxon>
        <taxon>Myrmicinae</taxon>
        <taxon>Cyphomyrmex</taxon>
    </lineage>
</organism>
<feature type="transmembrane region" description="Helical" evidence="1">
    <location>
        <begin position="167"/>
        <end position="189"/>
    </location>
</feature>
<accession>A0A195CUK4</accession>
<dbReference type="EMBL" id="KQ977279">
    <property type="protein sequence ID" value="KYN04361.1"/>
    <property type="molecule type" value="Genomic_DNA"/>
</dbReference>
<keyword evidence="1" id="KW-0472">Membrane</keyword>
<evidence type="ECO:0000313" key="3">
    <source>
        <dbReference type="Proteomes" id="UP000078542"/>
    </source>
</evidence>
<evidence type="ECO:0000256" key="1">
    <source>
        <dbReference type="SAM" id="Phobius"/>
    </source>
</evidence>
<keyword evidence="3" id="KW-1185">Reference proteome</keyword>
<gene>
    <name evidence="2" type="ORF">ALC62_05127</name>
</gene>
<evidence type="ECO:0000313" key="2">
    <source>
        <dbReference type="EMBL" id="KYN04361.1"/>
    </source>
</evidence>
<keyword evidence="1" id="KW-1133">Transmembrane helix</keyword>
<reference evidence="2 3" key="1">
    <citation type="submission" date="2016-03" db="EMBL/GenBank/DDBJ databases">
        <title>Cyphomyrmex costatus WGS genome.</title>
        <authorList>
            <person name="Nygaard S."/>
            <person name="Hu H."/>
            <person name="Boomsma J."/>
            <person name="Zhang G."/>
        </authorList>
    </citation>
    <scope>NUCLEOTIDE SEQUENCE [LARGE SCALE GENOMIC DNA]</scope>
    <source>
        <strain evidence="2">MS0001</strain>
        <tissue evidence="2">Whole body</tissue>
    </source>
</reference>